<feature type="transmembrane region" description="Helical" evidence="2">
    <location>
        <begin position="319"/>
        <end position="338"/>
    </location>
</feature>
<dbReference type="EMBL" id="JAGGLP010000002">
    <property type="protein sequence ID" value="MBP2047930.1"/>
    <property type="molecule type" value="Genomic_DNA"/>
</dbReference>
<evidence type="ECO:0008006" key="5">
    <source>
        <dbReference type="Google" id="ProtNLM"/>
    </source>
</evidence>
<name>A0ABS4LKL4_9ACTN</name>
<sequence>MSGGTGTGGRVRPRTATAVRPAFGPRAPAPLPRLLGRLLGAGPRPPDGASTTAHDLAVCRRLLLALSALLTLSLFLSYEGVHGDANPLRTSSAPAVLAIDTALYALDQAQADATATPPSPSEFQKQISVAAQSLSRAAAGDVGGPAGRQAVQTVSGLIAGYTGMIQKAQAEPETSVLREAYLSYATSMLKAGDSGIEARLTELQRGQLAAVGRQTSFGPLLWFGWSVAALFLVALGAALVETQLFLRRRLRRRYNRQLIATGVLSATGFGALLLFTVWTHQGMADTRALLDGAPTGSDIPDAGRHTASYLAHTGFRAAASVWIVIGGVVLMVLTETGLRPHINDYRFRPR</sequence>
<comment type="caution">
    <text evidence="3">The sequence shown here is derived from an EMBL/GenBank/DDBJ whole genome shotgun (WGS) entry which is preliminary data.</text>
</comment>
<dbReference type="RefSeq" id="WP_208870363.1">
    <property type="nucleotide sequence ID" value="NZ_CP016279.1"/>
</dbReference>
<dbReference type="Proteomes" id="UP001519309">
    <property type="component" value="Unassembled WGS sequence"/>
</dbReference>
<evidence type="ECO:0000313" key="4">
    <source>
        <dbReference type="Proteomes" id="UP001519309"/>
    </source>
</evidence>
<feature type="transmembrane region" description="Helical" evidence="2">
    <location>
        <begin position="258"/>
        <end position="278"/>
    </location>
</feature>
<reference evidence="3 4" key="1">
    <citation type="submission" date="2021-03" db="EMBL/GenBank/DDBJ databases">
        <title>Genomic Encyclopedia of Type Strains, Phase IV (KMG-IV): sequencing the most valuable type-strain genomes for metagenomic binning, comparative biology and taxonomic classification.</title>
        <authorList>
            <person name="Goeker M."/>
        </authorList>
    </citation>
    <scope>NUCLEOTIDE SEQUENCE [LARGE SCALE GENOMIC DNA]</scope>
    <source>
        <strain evidence="3 4">DSM 40499</strain>
    </source>
</reference>
<organism evidence="3 4">
    <name type="scientific">Streptomyces griseochromogenes</name>
    <dbReference type="NCBI Taxonomy" id="68214"/>
    <lineage>
        <taxon>Bacteria</taxon>
        <taxon>Bacillati</taxon>
        <taxon>Actinomycetota</taxon>
        <taxon>Actinomycetes</taxon>
        <taxon>Kitasatosporales</taxon>
        <taxon>Streptomycetaceae</taxon>
        <taxon>Streptomyces</taxon>
    </lineage>
</organism>
<evidence type="ECO:0000256" key="2">
    <source>
        <dbReference type="SAM" id="Phobius"/>
    </source>
</evidence>
<feature type="transmembrane region" description="Helical" evidence="2">
    <location>
        <begin position="222"/>
        <end position="246"/>
    </location>
</feature>
<evidence type="ECO:0000313" key="3">
    <source>
        <dbReference type="EMBL" id="MBP2047930.1"/>
    </source>
</evidence>
<keyword evidence="2" id="KW-1133">Transmembrane helix</keyword>
<keyword evidence="2" id="KW-0472">Membrane</keyword>
<gene>
    <name evidence="3" type="ORF">J2Z21_000854</name>
</gene>
<accession>A0ABS4LKL4</accession>
<keyword evidence="4" id="KW-1185">Reference proteome</keyword>
<evidence type="ECO:0000256" key="1">
    <source>
        <dbReference type="SAM" id="MobiDB-lite"/>
    </source>
</evidence>
<feature type="region of interest" description="Disordered" evidence="1">
    <location>
        <begin position="1"/>
        <end position="28"/>
    </location>
</feature>
<protein>
    <recommendedName>
        <fullName evidence="5">Integral membrane protein</fullName>
    </recommendedName>
</protein>
<proteinExistence type="predicted"/>
<keyword evidence="2" id="KW-0812">Transmembrane</keyword>